<keyword evidence="6" id="KW-0560">Oxidoreductase</keyword>
<dbReference type="PANTHER" id="PTHR24286:SF194">
    <property type="entry name" value="STEROID (22S)-HYDROXYLASE"/>
    <property type="match status" value="1"/>
</dbReference>
<evidence type="ECO:0000313" key="10">
    <source>
        <dbReference type="Proteomes" id="UP000006727"/>
    </source>
</evidence>
<keyword evidence="3" id="KW-0812">Transmembrane</keyword>
<evidence type="ECO:0000256" key="4">
    <source>
        <dbReference type="ARBA" id="ARBA00022723"/>
    </source>
</evidence>
<evidence type="ECO:0000256" key="2">
    <source>
        <dbReference type="ARBA" id="ARBA00010617"/>
    </source>
</evidence>
<dbReference type="AlphaFoldDB" id="A0A7I4BG68"/>
<dbReference type="GO" id="GO:0016705">
    <property type="term" value="F:oxidoreductase activity, acting on paired donors, with incorporation or reduction of molecular oxygen"/>
    <property type="evidence" value="ECO:0007669"/>
    <property type="project" value="InterPro"/>
</dbReference>
<dbReference type="GO" id="GO:0005506">
    <property type="term" value="F:iron ion binding"/>
    <property type="evidence" value="ECO:0007669"/>
    <property type="project" value="InterPro"/>
</dbReference>
<sequence>MRFTQSVITKTLRLGNPVALLWREAMENVKLNEKVIPKCWKMVCAIQEAQLNSALFDRPYEFNPWRAPRYCPGAELAPAKICIFLHYLVTKFNLKSCGEDTVSFFPVPKFSNGLQVQMHEHDSSTKI</sequence>
<evidence type="ECO:0000256" key="6">
    <source>
        <dbReference type="ARBA" id="ARBA00023002"/>
    </source>
</evidence>
<dbReference type="EMBL" id="ABEU02000018">
    <property type="status" value="NOT_ANNOTATED_CDS"/>
    <property type="molecule type" value="Genomic_DNA"/>
</dbReference>
<name>A0A7I4BG68_PHYPA</name>
<evidence type="ECO:0000313" key="9">
    <source>
        <dbReference type="EnsemblPlants" id="Pp3c18_630V3.2"/>
    </source>
</evidence>
<dbReference type="InterPro" id="IPR036396">
    <property type="entry name" value="Cyt_P450_sf"/>
</dbReference>
<evidence type="ECO:0000256" key="1">
    <source>
        <dbReference type="ARBA" id="ARBA00004167"/>
    </source>
</evidence>
<comment type="similarity">
    <text evidence="2">Belongs to the cytochrome P450 family.</text>
</comment>
<dbReference type="EnsemblPlants" id="Pp3c18_630V3.2">
    <property type="protein sequence ID" value="Pp3c18_630V3.2"/>
    <property type="gene ID" value="Pp3c18_630"/>
</dbReference>
<keyword evidence="10" id="KW-1185">Reference proteome</keyword>
<dbReference type="InterPro" id="IPR001128">
    <property type="entry name" value="Cyt_P450"/>
</dbReference>
<proteinExistence type="inferred from homology"/>
<dbReference type="GO" id="GO:0004497">
    <property type="term" value="F:monooxygenase activity"/>
    <property type="evidence" value="ECO:0007669"/>
    <property type="project" value="InterPro"/>
</dbReference>
<dbReference type="PANTHER" id="PTHR24286">
    <property type="entry name" value="CYTOCHROME P450 26"/>
    <property type="match status" value="1"/>
</dbReference>
<protein>
    <submittedName>
        <fullName evidence="9">Uncharacterized protein</fullName>
    </submittedName>
</protein>
<dbReference type="OMA" id="FEPRISI"/>
<reference evidence="9" key="3">
    <citation type="submission" date="2020-12" db="UniProtKB">
        <authorList>
            <consortium name="EnsemblPlants"/>
        </authorList>
    </citation>
    <scope>IDENTIFICATION</scope>
</reference>
<dbReference type="SUPFAM" id="SSF48264">
    <property type="entry name" value="Cytochrome P450"/>
    <property type="match status" value="1"/>
</dbReference>
<organism evidence="9 10">
    <name type="scientific">Physcomitrium patens</name>
    <name type="common">Spreading-leaved earth moss</name>
    <name type="synonym">Physcomitrella patens</name>
    <dbReference type="NCBI Taxonomy" id="3218"/>
    <lineage>
        <taxon>Eukaryota</taxon>
        <taxon>Viridiplantae</taxon>
        <taxon>Streptophyta</taxon>
        <taxon>Embryophyta</taxon>
        <taxon>Bryophyta</taxon>
        <taxon>Bryophytina</taxon>
        <taxon>Bryopsida</taxon>
        <taxon>Funariidae</taxon>
        <taxon>Funariales</taxon>
        <taxon>Funariaceae</taxon>
        <taxon>Physcomitrium</taxon>
    </lineage>
</organism>
<dbReference type="Proteomes" id="UP000006727">
    <property type="component" value="Chromosome 18"/>
</dbReference>
<keyword evidence="8" id="KW-0472">Membrane</keyword>
<reference evidence="9 10" key="1">
    <citation type="journal article" date="2008" name="Science">
        <title>The Physcomitrella genome reveals evolutionary insights into the conquest of land by plants.</title>
        <authorList>
            <person name="Rensing S."/>
            <person name="Lang D."/>
            <person name="Zimmer A."/>
            <person name="Terry A."/>
            <person name="Salamov A."/>
            <person name="Shapiro H."/>
            <person name="Nishiyama T."/>
            <person name="Perroud P.-F."/>
            <person name="Lindquist E."/>
            <person name="Kamisugi Y."/>
            <person name="Tanahashi T."/>
            <person name="Sakakibara K."/>
            <person name="Fujita T."/>
            <person name="Oishi K."/>
            <person name="Shin-I T."/>
            <person name="Kuroki Y."/>
            <person name="Toyoda A."/>
            <person name="Suzuki Y."/>
            <person name="Hashimoto A."/>
            <person name="Yamaguchi K."/>
            <person name="Sugano A."/>
            <person name="Kohara Y."/>
            <person name="Fujiyama A."/>
            <person name="Anterola A."/>
            <person name="Aoki S."/>
            <person name="Ashton N."/>
            <person name="Barbazuk W.B."/>
            <person name="Barker E."/>
            <person name="Bennetzen J."/>
            <person name="Bezanilla M."/>
            <person name="Blankenship R."/>
            <person name="Cho S.H."/>
            <person name="Dutcher S."/>
            <person name="Estelle M."/>
            <person name="Fawcett J.A."/>
            <person name="Gundlach H."/>
            <person name="Hanada K."/>
            <person name="Heyl A."/>
            <person name="Hicks K.A."/>
            <person name="Hugh J."/>
            <person name="Lohr M."/>
            <person name="Mayer K."/>
            <person name="Melkozernov A."/>
            <person name="Murata T."/>
            <person name="Nelson D."/>
            <person name="Pils B."/>
            <person name="Prigge M."/>
            <person name="Reiss B."/>
            <person name="Renner T."/>
            <person name="Rombauts S."/>
            <person name="Rushton P."/>
            <person name="Sanderfoot A."/>
            <person name="Schween G."/>
            <person name="Shiu S.-H."/>
            <person name="Stueber K."/>
            <person name="Theodoulou F.L."/>
            <person name="Tu H."/>
            <person name="Van de Peer Y."/>
            <person name="Verrier P.J."/>
            <person name="Waters E."/>
            <person name="Wood A."/>
            <person name="Yang L."/>
            <person name="Cove D."/>
            <person name="Cuming A."/>
            <person name="Hasebe M."/>
            <person name="Lucas S."/>
            <person name="Mishler D.B."/>
            <person name="Reski R."/>
            <person name="Grigoriev I."/>
            <person name="Quatrano R.S."/>
            <person name="Boore J.L."/>
        </authorList>
    </citation>
    <scope>NUCLEOTIDE SEQUENCE [LARGE SCALE GENOMIC DNA]</scope>
    <source>
        <strain evidence="9 10">cv. Gransden 2004</strain>
    </source>
</reference>
<keyword evidence="7" id="KW-0408">Iron</keyword>
<dbReference type="GO" id="GO:0020037">
    <property type="term" value="F:heme binding"/>
    <property type="evidence" value="ECO:0007669"/>
    <property type="project" value="InterPro"/>
</dbReference>
<comment type="subcellular location">
    <subcellularLocation>
        <location evidence="1">Membrane</location>
        <topology evidence="1">Single-pass membrane protein</topology>
    </subcellularLocation>
</comment>
<keyword evidence="4" id="KW-0479">Metal-binding</keyword>
<evidence type="ECO:0000256" key="3">
    <source>
        <dbReference type="ARBA" id="ARBA00022692"/>
    </source>
</evidence>
<dbReference type="Gene3D" id="1.10.630.10">
    <property type="entry name" value="Cytochrome P450"/>
    <property type="match status" value="1"/>
</dbReference>
<dbReference type="Gramene" id="Pp3c18_630V3.2">
    <property type="protein sequence ID" value="Pp3c18_630V3.2"/>
    <property type="gene ID" value="Pp3c18_630"/>
</dbReference>
<reference evidence="9 10" key="2">
    <citation type="journal article" date="2018" name="Plant J.">
        <title>The Physcomitrella patens chromosome-scale assembly reveals moss genome structure and evolution.</title>
        <authorList>
            <person name="Lang D."/>
            <person name="Ullrich K.K."/>
            <person name="Murat F."/>
            <person name="Fuchs J."/>
            <person name="Jenkins J."/>
            <person name="Haas F.B."/>
            <person name="Piednoel M."/>
            <person name="Gundlach H."/>
            <person name="Van Bel M."/>
            <person name="Meyberg R."/>
            <person name="Vives C."/>
            <person name="Morata J."/>
            <person name="Symeonidi A."/>
            <person name="Hiss M."/>
            <person name="Muchero W."/>
            <person name="Kamisugi Y."/>
            <person name="Saleh O."/>
            <person name="Blanc G."/>
            <person name="Decker E.L."/>
            <person name="van Gessel N."/>
            <person name="Grimwood J."/>
            <person name="Hayes R.D."/>
            <person name="Graham S.W."/>
            <person name="Gunter L.E."/>
            <person name="McDaniel S.F."/>
            <person name="Hoernstein S.N.W."/>
            <person name="Larsson A."/>
            <person name="Li F.W."/>
            <person name="Perroud P.F."/>
            <person name="Phillips J."/>
            <person name="Ranjan P."/>
            <person name="Rokshar D.S."/>
            <person name="Rothfels C.J."/>
            <person name="Schneider L."/>
            <person name="Shu S."/>
            <person name="Stevenson D.W."/>
            <person name="Thummler F."/>
            <person name="Tillich M."/>
            <person name="Villarreal Aguilar J.C."/>
            <person name="Widiez T."/>
            <person name="Wong G.K."/>
            <person name="Wymore A."/>
            <person name="Zhang Y."/>
            <person name="Zimmer A.D."/>
            <person name="Quatrano R.S."/>
            <person name="Mayer K.F.X."/>
            <person name="Goodstein D."/>
            <person name="Casacuberta J.M."/>
            <person name="Vandepoele K."/>
            <person name="Reski R."/>
            <person name="Cuming A.C."/>
            <person name="Tuskan G.A."/>
            <person name="Maumus F."/>
            <person name="Salse J."/>
            <person name="Schmutz J."/>
            <person name="Rensing S.A."/>
        </authorList>
    </citation>
    <scope>NUCLEOTIDE SEQUENCE [LARGE SCALE GENOMIC DNA]</scope>
    <source>
        <strain evidence="9 10">cv. Gransden 2004</strain>
    </source>
</reference>
<evidence type="ECO:0000256" key="8">
    <source>
        <dbReference type="ARBA" id="ARBA00023136"/>
    </source>
</evidence>
<dbReference type="GO" id="GO:0016020">
    <property type="term" value="C:membrane"/>
    <property type="evidence" value="ECO:0007669"/>
    <property type="project" value="UniProtKB-SubCell"/>
</dbReference>
<evidence type="ECO:0000256" key="7">
    <source>
        <dbReference type="ARBA" id="ARBA00023004"/>
    </source>
</evidence>
<dbReference type="Pfam" id="PF00067">
    <property type="entry name" value="p450"/>
    <property type="match status" value="1"/>
</dbReference>
<keyword evidence="5" id="KW-1133">Transmembrane helix</keyword>
<accession>A0A7I4BG68</accession>
<evidence type="ECO:0000256" key="5">
    <source>
        <dbReference type="ARBA" id="ARBA00022989"/>
    </source>
</evidence>